<evidence type="ECO:0000313" key="10">
    <source>
        <dbReference type="Proteomes" id="UP001597389"/>
    </source>
</evidence>
<evidence type="ECO:0000256" key="1">
    <source>
        <dbReference type="ARBA" id="ARBA00001231"/>
    </source>
</evidence>
<evidence type="ECO:0000259" key="7">
    <source>
        <dbReference type="Pfam" id="PF00728"/>
    </source>
</evidence>
<dbReference type="InterPro" id="IPR017853">
    <property type="entry name" value="GH"/>
</dbReference>
<dbReference type="InterPro" id="IPR029018">
    <property type="entry name" value="Hex-like_dom2"/>
</dbReference>
<comment type="caution">
    <text evidence="9">The sequence shown here is derived from an EMBL/GenBank/DDBJ whole genome shotgun (WGS) entry which is preliminary data.</text>
</comment>
<dbReference type="Proteomes" id="UP001597389">
    <property type="component" value="Unassembled WGS sequence"/>
</dbReference>
<dbReference type="CDD" id="cd06563">
    <property type="entry name" value="GH20_chitobiase-like"/>
    <property type="match status" value="1"/>
</dbReference>
<evidence type="ECO:0000313" key="9">
    <source>
        <dbReference type="EMBL" id="MFD2160493.1"/>
    </source>
</evidence>
<dbReference type="Pfam" id="PF00728">
    <property type="entry name" value="Glyco_hydro_20"/>
    <property type="match status" value="1"/>
</dbReference>
<name>A0ABW4ZEZ6_9BACT</name>
<gene>
    <name evidence="9" type="ORF">ACFSW8_16430</name>
</gene>
<keyword evidence="6" id="KW-0732">Signal</keyword>
<dbReference type="PRINTS" id="PR00738">
    <property type="entry name" value="GLHYDRLASE20"/>
</dbReference>
<dbReference type="SUPFAM" id="SSF55545">
    <property type="entry name" value="beta-N-acetylhexosaminidase-like domain"/>
    <property type="match status" value="1"/>
</dbReference>
<sequence>MKLPNSTTIRGLAGLGLALAASASPLLAGAEDIIPLPQKLEVAQGNGFSLTPATTITYKDNQSKAAAELLAAALRPATGFPFQVKAADKAGKNTIHLDLSNKIEGIDGYALKVDDSSAHLRAATPGGLVSGVQTIRQLLPEAIFASAKQTTDWTLEPVTITDYAEYPWRGVMLDVSRYFLNKDYVLRYLDMMAMHKLNVFHWHLIDDCGWRIEIKKYPKLTEIGSKRGSGRFFHEGFYTQEDIKEVVAYAAKLNIEVVPEIEIPAHILSALCAYPHLGCTGKQFTVPDRHSISPEIYCAGKESTYEFLEDVMDEVVSLFPSKWVHIGGDEAKYARWKACPDCQARMKEHGLKSEKQLQGYMTDRIGKYLAKKDKVIIGWAEVLECGVDKKTGIMAWHKPSHASEGAKEGHPVVSSLVRHTYFDTPESKLPGEPPCATWTPPVSLKMAYDWHPTPKDVLGSPAAKNILGPNGAVWTDRFLHNRDVLHDKPGEGSTASEAYVDYLSLPRFAALAEVGWTAQDKRDYASFLQRMKPQYIRYQLANYNFRMPTPTLDIKRQSNGELVVKGESPIKGGTIRYTLDDSEPTANSKELTATLTAPEDAIFKAKTFAANGDASLTYTHIDATNKWRKFGTKIGEWKSGKVGNKKTMEVVFDATGHINQNGTYLITFIYTGGRERLDIDGIEVVRNDTDHVGKDIHHGFTGGSSKNNTYKIKVNNYETGASFKIKAQIYGDQGNDSNGVVLIKRQ</sequence>
<dbReference type="Pfam" id="PF02838">
    <property type="entry name" value="Glyco_hydro_20b"/>
    <property type="match status" value="1"/>
</dbReference>
<dbReference type="EC" id="3.2.1.52" evidence="3"/>
<feature type="domain" description="Beta-hexosaminidase bacterial type N-terminal" evidence="8">
    <location>
        <begin position="32"/>
        <end position="163"/>
    </location>
</feature>
<dbReference type="RefSeq" id="WP_377088034.1">
    <property type="nucleotide sequence ID" value="NZ_JBHSJL010000014.1"/>
</dbReference>
<dbReference type="EMBL" id="JBHUJB010000083">
    <property type="protein sequence ID" value="MFD2160493.1"/>
    <property type="molecule type" value="Genomic_DNA"/>
</dbReference>
<dbReference type="InterPro" id="IPR015883">
    <property type="entry name" value="Glyco_hydro_20_cat"/>
</dbReference>
<keyword evidence="5" id="KW-0326">Glycosidase</keyword>
<dbReference type="SUPFAM" id="SSF51445">
    <property type="entry name" value="(Trans)glycosidases"/>
    <property type="match status" value="1"/>
</dbReference>
<accession>A0ABW4ZEZ6</accession>
<keyword evidence="4" id="KW-0378">Hydrolase</keyword>
<evidence type="ECO:0000256" key="3">
    <source>
        <dbReference type="ARBA" id="ARBA00012663"/>
    </source>
</evidence>
<evidence type="ECO:0000256" key="4">
    <source>
        <dbReference type="ARBA" id="ARBA00022801"/>
    </source>
</evidence>
<dbReference type="InterPro" id="IPR015882">
    <property type="entry name" value="HEX_bac_N"/>
</dbReference>
<protein>
    <recommendedName>
        <fullName evidence="3">beta-N-acetylhexosaminidase</fullName>
        <ecNumber evidence="3">3.2.1.52</ecNumber>
    </recommendedName>
</protein>
<dbReference type="PANTHER" id="PTHR22600:SF57">
    <property type="entry name" value="BETA-N-ACETYLHEXOSAMINIDASE"/>
    <property type="match status" value="1"/>
</dbReference>
<evidence type="ECO:0000259" key="8">
    <source>
        <dbReference type="Pfam" id="PF02838"/>
    </source>
</evidence>
<reference evidence="10" key="1">
    <citation type="journal article" date="2019" name="Int. J. Syst. Evol. Microbiol.">
        <title>The Global Catalogue of Microorganisms (GCM) 10K type strain sequencing project: providing services to taxonomists for standard genome sequencing and annotation.</title>
        <authorList>
            <consortium name="The Broad Institute Genomics Platform"/>
            <consortium name="The Broad Institute Genome Sequencing Center for Infectious Disease"/>
            <person name="Wu L."/>
            <person name="Ma J."/>
        </authorList>
    </citation>
    <scope>NUCLEOTIDE SEQUENCE [LARGE SCALE GENOMIC DNA]</scope>
    <source>
        <strain evidence="10">CCUG 57942</strain>
    </source>
</reference>
<dbReference type="Pfam" id="PF13287">
    <property type="entry name" value="Fn3_assoc"/>
    <property type="match status" value="1"/>
</dbReference>
<comment type="catalytic activity">
    <reaction evidence="1">
        <text>Hydrolysis of terminal non-reducing N-acetyl-D-hexosamine residues in N-acetyl-beta-D-hexosaminides.</text>
        <dbReference type="EC" id="3.2.1.52"/>
    </reaction>
</comment>
<comment type="similarity">
    <text evidence="2">Belongs to the glycosyl hydrolase 20 family.</text>
</comment>
<dbReference type="PANTHER" id="PTHR22600">
    <property type="entry name" value="BETA-HEXOSAMINIDASE"/>
    <property type="match status" value="1"/>
</dbReference>
<feature type="chain" id="PRO_5047541728" description="beta-N-acetylhexosaminidase" evidence="6">
    <location>
        <begin position="31"/>
        <end position="746"/>
    </location>
</feature>
<feature type="signal peptide" evidence="6">
    <location>
        <begin position="1"/>
        <end position="30"/>
    </location>
</feature>
<evidence type="ECO:0000256" key="2">
    <source>
        <dbReference type="ARBA" id="ARBA00006285"/>
    </source>
</evidence>
<proteinExistence type="inferred from homology"/>
<evidence type="ECO:0000256" key="6">
    <source>
        <dbReference type="SAM" id="SignalP"/>
    </source>
</evidence>
<dbReference type="Gene3D" id="3.30.379.10">
    <property type="entry name" value="Chitobiase/beta-hexosaminidase domain 2-like"/>
    <property type="match status" value="1"/>
</dbReference>
<organism evidence="9 10">
    <name type="scientific">Rubritalea tangerina</name>
    <dbReference type="NCBI Taxonomy" id="430798"/>
    <lineage>
        <taxon>Bacteria</taxon>
        <taxon>Pseudomonadati</taxon>
        <taxon>Verrucomicrobiota</taxon>
        <taxon>Verrucomicrobiia</taxon>
        <taxon>Verrucomicrobiales</taxon>
        <taxon>Rubritaleaceae</taxon>
        <taxon>Rubritalea</taxon>
    </lineage>
</organism>
<dbReference type="InterPro" id="IPR025705">
    <property type="entry name" value="Beta_hexosaminidase_sua/sub"/>
</dbReference>
<keyword evidence="10" id="KW-1185">Reference proteome</keyword>
<feature type="domain" description="Glycoside hydrolase family 20 catalytic" evidence="7">
    <location>
        <begin position="166"/>
        <end position="518"/>
    </location>
</feature>
<evidence type="ECO:0000256" key="5">
    <source>
        <dbReference type="ARBA" id="ARBA00023295"/>
    </source>
</evidence>
<dbReference type="InterPro" id="IPR026876">
    <property type="entry name" value="Fn3_assoc_repeat"/>
</dbReference>
<dbReference type="Gene3D" id="3.20.20.80">
    <property type="entry name" value="Glycosidases"/>
    <property type="match status" value="1"/>
</dbReference>